<evidence type="ECO:0000256" key="15">
    <source>
        <dbReference type="ARBA" id="ARBA00023063"/>
    </source>
</evidence>
<geneLocation type="plasmid" evidence="19 20">
    <name>pPN3F2_1</name>
</geneLocation>
<dbReference type="GO" id="GO:0005886">
    <property type="term" value="C:plasma membrane"/>
    <property type="evidence" value="ECO:0007669"/>
    <property type="project" value="UniProtKB-SubCell"/>
</dbReference>
<comment type="catalytic activity">
    <reaction evidence="17">
        <text>nitrate + a quinol = a quinone + nitrite + H2O</text>
        <dbReference type="Rhea" id="RHEA:56144"/>
        <dbReference type="ChEBI" id="CHEBI:15377"/>
        <dbReference type="ChEBI" id="CHEBI:16301"/>
        <dbReference type="ChEBI" id="CHEBI:17632"/>
        <dbReference type="ChEBI" id="CHEBI:24646"/>
        <dbReference type="ChEBI" id="CHEBI:132124"/>
        <dbReference type="EC" id="1.7.5.1"/>
    </reaction>
</comment>
<dbReference type="PROSITE" id="PS00490">
    <property type="entry name" value="MOLYBDOPTERIN_PROK_2"/>
    <property type="match status" value="1"/>
</dbReference>
<reference evidence="19 20" key="1">
    <citation type="submission" date="2020-03" db="EMBL/GenBank/DDBJ databases">
        <title>Complete genome sequence of Shewanella sp.</title>
        <authorList>
            <person name="Kim Y.-S."/>
            <person name="Kim S.-J."/>
            <person name="Jung H.-K."/>
            <person name="Kim K.-H."/>
        </authorList>
    </citation>
    <scope>NUCLEOTIDE SEQUENCE [LARGE SCALE GENOMIC DNA]</scope>
    <source>
        <strain evidence="19 20">PN3F2</strain>
        <plasmid evidence="19 20">pPN3F2_1</plasmid>
    </source>
</reference>
<dbReference type="RefSeq" id="WP_167680244.1">
    <property type="nucleotide sequence ID" value="NZ_CP050314.1"/>
</dbReference>
<evidence type="ECO:0000256" key="9">
    <source>
        <dbReference type="ARBA" id="ARBA00022505"/>
    </source>
</evidence>
<evidence type="ECO:0000313" key="19">
    <source>
        <dbReference type="EMBL" id="QIR16413.1"/>
    </source>
</evidence>
<gene>
    <name evidence="19" type="ORF">HBH39_18235</name>
</gene>
<keyword evidence="6" id="KW-0813">Transport</keyword>
<dbReference type="SUPFAM" id="SSF53706">
    <property type="entry name" value="Formate dehydrogenase/DMSO reductase, domains 1-3"/>
    <property type="match status" value="1"/>
</dbReference>
<keyword evidence="15" id="KW-0534">Nitrate assimilation</keyword>
<dbReference type="GO" id="GO:0045333">
    <property type="term" value="P:cellular respiration"/>
    <property type="evidence" value="ECO:0007669"/>
    <property type="project" value="UniProtKB-ARBA"/>
</dbReference>
<dbReference type="Pfam" id="PF01568">
    <property type="entry name" value="Molydop_binding"/>
    <property type="match status" value="1"/>
</dbReference>
<dbReference type="InterPro" id="IPR044906">
    <property type="entry name" value="Nitr_red_alph_N_sf"/>
</dbReference>
<dbReference type="PROSITE" id="PS00932">
    <property type="entry name" value="MOLYBDOPTERIN_PROK_3"/>
    <property type="match status" value="1"/>
</dbReference>
<dbReference type="PROSITE" id="PS00551">
    <property type="entry name" value="MOLYBDOPTERIN_PROK_1"/>
    <property type="match status" value="1"/>
</dbReference>
<dbReference type="PANTHER" id="PTHR43105">
    <property type="entry name" value="RESPIRATORY NITRATE REDUCTASE"/>
    <property type="match status" value="1"/>
</dbReference>
<dbReference type="CDD" id="cd02776">
    <property type="entry name" value="MopB_CT_Nitrate-R-NarG-like"/>
    <property type="match status" value="1"/>
</dbReference>
<keyword evidence="8" id="KW-0004">4Fe-4S</keyword>
<dbReference type="GO" id="GO:0042128">
    <property type="term" value="P:nitrate assimilation"/>
    <property type="evidence" value="ECO:0007669"/>
    <property type="project" value="UniProtKB-KW"/>
</dbReference>
<dbReference type="Proteomes" id="UP000502608">
    <property type="component" value="Plasmid pPN3F2_1"/>
</dbReference>
<dbReference type="InterPro" id="IPR009010">
    <property type="entry name" value="Asp_de-COase-like_dom_sf"/>
</dbReference>
<dbReference type="InterPro" id="IPR006655">
    <property type="entry name" value="Mopterin_OxRdtase_prok_CS"/>
</dbReference>
<evidence type="ECO:0000256" key="14">
    <source>
        <dbReference type="ARBA" id="ARBA00023014"/>
    </source>
</evidence>
<dbReference type="InterPro" id="IPR027467">
    <property type="entry name" value="MopterinOxRdtase_cofactor_BS"/>
</dbReference>
<dbReference type="AlphaFoldDB" id="A0A6G9QQM8"/>
<dbReference type="GO" id="GO:0051539">
    <property type="term" value="F:4 iron, 4 sulfur cluster binding"/>
    <property type="evidence" value="ECO:0007669"/>
    <property type="project" value="UniProtKB-KW"/>
</dbReference>
<evidence type="ECO:0000256" key="5">
    <source>
        <dbReference type="ARBA" id="ARBA00012500"/>
    </source>
</evidence>
<dbReference type="GO" id="GO:0043546">
    <property type="term" value="F:molybdopterin cofactor binding"/>
    <property type="evidence" value="ECO:0007669"/>
    <property type="project" value="InterPro"/>
</dbReference>
<keyword evidence="20" id="KW-1185">Reference proteome</keyword>
<dbReference type="EMBL" id="CP050314">
    <property type="protein sequence ID" value="QIR16413.1"/>
    <property type="molecule type" value="Genomic_DNA"/>
</dbReference>
<sequence>MSHFLNKMRFFKTNKQSFSNEHGVTTDESREWEDGYRRRWQHDKIVRSTHGVNCTGSCSWKIYVKDGLVTWETQQTDYPRTRPDLPNHEPRGCPRGASYSWYIYSANRLKYPKVRQALLKLWREAKTQFSDPVDAWASIVNDPIKAKSYKTKRGLGGFIRSEWDEVNEIIAASNIYTAKEYGPDRIMGFSPIPAMSMVSYAAGSRYLSLIGGNCLSFYDWYCDLPPSSPQIWGEQTDVPESADWYNSNYIIAWGSNVPQTRTPDAHFFTEVRYKGTKTVVITSDYSECSKLSDIWLSPKQGTDAALAMAFGHVILKEFHIEKQSEYFADYVRTYTDMPMLVKLDKNDTGLVQGAFLRASDLADNLGQDNNPEWKTIAIDENTGELISPTGSIGYRWGEKGKWNIEQRNGKTGEKHKFALSLKQQADSVADVQFPYFGSKAHDLGYFQHTEHDEIQVRKVPVKNVTIKDGTSVLVASVFDLMIAHYGVDNGLGDDNTAKSYLDNVPYTPGWQQQITGVDPENVIQVAREFADNAHKTKGRSMVIVGAGLNHWYNMDMNYRGLINMLMMCGCVGQSGGGWAHYVGQEKLRPQCGWVPLAFGSDWQKPPRQMNGTSFFYNHSDQWRYEKLEMTEVLSPLADKTKWTASVLDYNTRAERMGWLPSAPQFNKNPLDLCKEAVKAGMSPKDYTVQQLTSGEMQFASLDPDNPKNYPHNMFIWRSNLLGSSGKGHEYMLRHLLGTKHGLQGKDLGESGDKKPEDVIWHDKAPEGKVDLWVTLDFRMSTTCLYSDIVLPTATWYEKDDMNTSDMHPFIHPLSKAVDPVWESRSDWDIFKGIAKTFSNLCVGHLGLEQDLVSVPLMHDTPAELAQPDGVKMWWKGECDLIPGKTAPNFMVVERDYPNTYNRFTSLGPLLESQGNGGKGINWNTEKEVAFLGELNYLHTTEGPQKGRPKIESSIDAAEVILSLAPETNGQVAVKAWAALGEFTGLDHTHLAKPKEEEKIRFRDIQAQPRKIISSPTWSGLEDEHVSYNAGYTNVHEYIPWRTVTGRQQFYQDHQWMRDFGETLVSYKPPVNLKTTQPIIGKKPNGNKELVLNWITPHQKWGIHSTYSDNLLMLTLSRGGPIVWLSEIDAKDAGIKDNDWIEVFNVNGAIACRAVVSQRVPQGMSMMYHAQERIVNTPGAETTGTRGGIHNSVTRAVMKPTHMIGGYAQQSYGFNYYGTVGCNRDEFVIVRKMDNVDWLDAE</sequence>
<evidence type="ECO:0000256" key="6">
    <source>
        <dbReference type="ARBA" id="ARBA00022448"/>
    </source>
</evidence>
<dbReference type="SMART" id="SM00926">
    <property type="entry name" value="Molybdop_Fe4S4"/>
    <property type="match status" value="1"/>
</dbReference>
<evidence type="ECO:0000256" key="3">
    <source>
        <dbReference type="ARBA" id="ARBA00004202"/>
    </source>
</evidence>
<dbReference type="PANTHER" id="PTHR43105:SF2">
    <property type="entry name" value="RESPIRATORY NITRATE REDUCTASE 2 ALPHA CHAIN"/>
    <property type="match status" value="1"/>
</dbReference>
<keyword evidence="9" id="KW-0500">Molybdenum</keyword>
<protein>
    <recommendedName>
        <fullName evidence="5">nitrate reductase (quinone)</fullName>
        <ecNumber evidence="5">1.7.5.1</ecNumber>
    </recommendedName>
</protein>
<evidence type="ECO:0000256" key="10">
    <source>
        <dbReference type="ARBA" id="ARBA00022723"/>
    </source>
</evidence>
<dbReference type="GO" id="GO:0009325">
    <property type="term" value="C:nitrate reductase complex"/>
    <property type="evidence" value="ECO:0007669"/>
    <property type="project" value="InterPro"/>
</dbReference>
<dbReference type="Pfam" id="PF14710">
    <property type="entry name" value="Nitr_red_alph_N"/>
    <property type="match status" value="1"/>
</dbReference>
<keyword evidence="14" id="KW-0411">Iron-sulfur</keyword>
<dbReference type="GO" id="GO:0046872">
    <property type="term" value="F:metal ion binding"/>
    <property type="evidence" value="ECO:0007669"/>
    <property type="project" value="UniProtKB-KW"/>
</dbReference>
<dbReference type="EC" id="1.7.5.1" evidence="5"/>
<keyword evidence="11" id="KW-0249">Electron transport</keyword>
<dbReference type="InterPro" id="IPR006468">
    <property type="entry name" value="NarG"/>
</dbReference>
<dbReference type="Gene3D" id="3.40.50.12440">
    <property type="match status" value="1"/>
</dbReference>
<evidence type="ECO:0000256" key="16">
    <source>
        <dbReference type="ARBA" id="ARBA00023136"/>
    </source>
</evidence>
<keyword evidence="7" id="KW-1003">Cell membrane</keyword>
<dbReference type="KEGG" id="saes:HBH39_18235"/>
<dbReference type="Pfam" id="PF00384">
    <property type="entry name" value="Molybdopterin"/>
    <property type="match status" value="1"/>
</dbReference>
<evidence type="ECO:0000256" key="11">
    <source>
        <dbReference type="ARBA" id="ARBA00022982"/>
    </source>
</evidence>
<evidence type="ECO:0000256" key="13">
    <source>
        <dbReference type="ARBA" id="ARBA00023004"/>
    </source>
</evidence>
<keyword evidence="10" id="KW-0479">Metal-binding</keyword>
<comment type="cofactor">
    <cofactor evidence="2">
        <name>[4Fe-4S] cluster</name>
        <dbReference type="ChEBI" id="CHEBI:49883"/>
    </cofactor>
</comment>
<organism evidence="19 20">
    <name type="scientific">Shewanella aestuarii</name>
    <dbReference type="NCBI Taxonomy" id="1028752"/>
    <lineage>
        <taxon>Bacteria</taxon>
        <taxon>Pseudomonadati</taxon>
        <taxon>Pseudomonadota</taxon>
        <taxon>Gammaproteobacteria</taxon>
        <taxon>Alteromonadales</taxon>
        <taxon>Shewanellaceae</taxon>
        <taxon>Shewanella</taxon>
    </lineage>
</organism>
<evidence type="ECO:0000256" key="7">
    <source>
        <dbReference type="ARBA" id="ARBA00022475"/>
    </source>
</evidence>
<dbReference type="PROSITE" id="PS51669">
    <property type="entry name" value="4FE4S_MOW_BIS_MGD"/>
    <property type="match status" value="1"/>
</dbReference>
<dbReference type="Gene3D" id="4.10.1200.10">
    <property type="entry name" value="nitrate reductase tail"/>
    <property type="match status" value="1"/>
</dbReference>
<keyword evidence="19" id="KW-0614">Plasmid</keyword>
<proteinExistence type="inferred from homology"/>
<evidence type="ECO:0000256" key="8">
    <source>
        <dbReference type="ARBA" id="ARBA00022485"/>
    </source>
</evidence>
<dbReference type="GO" id="GO:0160182">
    <property type="term" value="F:nitrate reductase (quinone) activity"/>
    <property type="evidence" value="ECO:0007669"/>
    <property type="project" value="UniProtKB-EC"/>
</dbReference>
<evidence type="ECO:0000313" key="20">
    <source>
        <dbReference type="Proteomes" id="UP000502608"/>
    </source>
</evidence>
<evidence type="ECO:0000256" key="1">
    <source>
        <dbReference type="ARBA" id="ARBA00001942"/>
    </source>
</evidence>
<dbReference type="InterPro" id="IPR037943">
    <property type="entry name" value="MopB_CT_Nitrate-R-NarG-like"/>
</dbReference>
<feature type="domain" description="4Fe-4S Mo/W bis-MGD-type" evidence="18">
    <location>
        <begin position="43"/>
        <end position="107"/>
    </location>
</feature>
<name>A0A6G9QQM8_9GAMM</name>
<comment type="similarity">
    <text evidence="4">Belongs to the prokaryotic molybdopterin-containing oxidoreductase family.</text>
</comment>
<dbReference type="InterPro" id="IPR050123">
    <property type="entry name" value="Prok_molybdopt-oxidoreductase"/>
</dbReference>
<evidence type="ECO:0000256" key="2">
    <source>
        <dbReference type="ARBA" id="ARBA00001966"/>
    </source>
</evidence>
<comment type="subcellular location">
    <subcellularLocation>
        <location evidence="3">Cell membrane</location>
        <topology evidence="3">Peripheral membrane protein</topology>
    </subcellularLocation>
</comment>
<keyword evidence="12 19" id="KW-0560">Oxidoreductase</keyword>
<dbReference type="InterPro" id="IPR006656">
    <property type="entry name" value="Mopterin_OxRdtase"/>
</dbReference>
<dbReference type="InterPro" id="IPR028189">
    <property type="entry name" value="Nitr_red_alph_N"/>
</dbReference>
<accession>A0A6G9QQM8</accession>
<keyword evidence="13" id="KW-0408">Iron</keyword>
<dbReference type="InterPro" id="IPR006657">
    <property type="entry name" value="MoPterin_dinucl-bd_dom"/>
</dbReference>
<comment type="cofactor">
    <cofactor evidence="1">
        <name>Mo-bis(molybdopterin guanine dinucleotide)</name>
        <dbReference type="ChEBI" id="CHEBI:60539"/>
    </cofactor>
</comment>
<evidence type="ECO:0000256" key="4">
    <source>
        <dbReference type="ARBA" id="ARBA00010312"/>
    </source>
</evidence>
<evidence type="ECO:0000256" key="17">
    <source>
        <dbReference type="ARBA" id="ARBA00048294"/>
    </source>
</evidence>
<dbReference type="SUPFAM" id="SSF50692">
    <property type="entry name" value="ADC-like"/>
    <property type="match status" value="1"/>
</dbReference>
<dbReference type="FunFam" id="3.40.50.12440:FF:000001">
    <property type="entry name" value="Nitrate reductase subunit alpha"/>
    <property type="match status" value="1"/>
</dbReference>
<dbReference type="NCBIfam" id="TIGR01580">
    <property type="entry name" value="narG"/>
    <property type="match status" value="1"/>
</dbReference>
<dbReference type="CDD" id="cd02750">
    <property type="entry name" value="MopB_Nitrate-R-NarG-like"/>
    <property type="match status" value="1"/>
</dbReference>
<keyword evidence="16" id="KW-0472">Membrane</keyword>
<dbReference type="InterPro" id="IPR006963">
    <property type="entry name" value="Mopterin_OxRdtase_4Fe-4S_dom"/>
</dbReference>
<evidence type="ECO:0000259" key="18">
    <source>
        <dbReference type="PROSITE" id="PS51669"/>
    </source>
</evidence>
<evidence type="ECO:0000256" key="12">
    <source>
        <dbReference type="ARBA" id="ARBA00023002"/>
    </source>
</evidence>